<feature type="region of interest" description="Disordered" evidence="1">
    <location>
        <begin position="31"/>
        <end position="77"/>
    </location>
</feature>
<accession>A0ABV4QE31</accession>
<proteinExistence type="predicted"/>
<keyword evidence="3" id="KW-1185">Reference proteome</keyword>
<feature type="compositionally biased region" description="Polar residues" evidence="1">
    <location>
        <begin position="34"/>
        <end position="49"/>
    </location>
</feature>
<comment type="caution">
    <text evidence="2">The sequence shown here is derived from an EMBL/GenBank/DDBJ whole genome shotgun (WGS) entry which is preliminary data.</text>
</comment>
<dbReference type="Proteomes" id="UP001569963">
    <property type="component" value="Unassembled WGS sequence"/>
</dbReference>
<reference evidence="2 3" key="1">
    <citation type="submission" date="2023-11" db="EMBL/GenBank/DDBJ databases">
        <title>Actinomadura monticuli sp. nov., isolated from volcanic ash.</title>
        <authorList>
            <person name="Lee S.D."/>
            <person name="Yang H."/>
            <person name="Kim I.S."/>
        </authorList>
    </citation>
    <scope>NUCLEOTIDE SEQUENCE [LARGE SCALE GENOMIC DNA]</scope>
    <source>
        <strain evidence="2 3">DLS-62</strain>
    </source>
</reference>
<evidence type="ECO:0000313" key="2">
    <source>
        <dbReference type="EMBL" id="MFA1541430.1"/>
    </source>
</evidence>
<feature type="compositionally biased region" description="Polar residues" evidence="1">
    <location>
        <begin position="66"/>
        <end position="77"/>
    </location>
</feature>
<dbReference type="EMBL" id="JAXCEI010000009">
    <property type="protein sequence ID" value="MFA1541430.1"/>
    <property type="molecule type" value="Genomic_DNA"/>
</dbReference>
<gene>
    <name evidence="2" type="ORF">SM611_21090</name>
</gene>
<evidence type="ECO:0000313" key="3">
    <source>
        <dbReference type="Proteomes" id="UP001569963"/>
    </source>
</evidence>
<protein>
    <submittedName>
        <fullName evidence="2">Uncharacterized protein</fullName>
    </submittedName>
</protein>
<sequence>MTSHECATDASNNAVRGVAVSTTHSFRDAMAQVPSGSTAQATSPWNSTGRRPRWTRTSAMGAHGSSVPSTARCSSSS</sequence>
<name>A0ABV4QE31_9ACTN</name>
<evidence type="ECO:0000256" key="1">
    <source>
        <dbReference type="SAM" id="MobiDB-lite"/>
    </source>
</evidence>
<dbReference type="RefSeq" id="WP_371951588.1">
    <property type="nucleotide sequence ID" value="NZ_JAXCEI010000009.1"/>
</dbReference>
<organism evidence="2 3">
    <name type="scientific">Actinomadura monticuli</name>
    <dbReference type="NCBI Taxonomy" id="3097367"/>
    <lineage>
        <taxon>Bacteria</taxon>
        <taxon>Bacillati</taxon>
        <taxon>Actinomycetota</taxon>
        <taxon>Actinomycetes</taxon>
        <taxon>Streptosporangiales</taxon>
        <taxon>Thermomonosporaceae</taxon>
        <taxon>Actinomadura</taxon>
    </lineage>
</organism>